<protein>
    <recommendedName>
        <fullName evidence="4">Secreted protein</fullName>
    </recommendedName>
</protein>
<dbReference type="Proteomes" id="UP001603857">
    <property type="component" value="Unassembled WGS sequence"/>
</dbReference>
<accession>A0ABD1MV93</accession>
<feature type="signal peptide" evidence="1">
    <location>
        <begin position="1"/>
        <end position="16"/>
    </location>
</feature>
<comment type="caution">
    <text evidence="2">The sequence shown here is derived from an EMBL/GenBank/DDBJ whole genome shotgun (WGS) entry which is preliminary data.</text>
</comment>
<evidence type="ECO:0000256" key="1">
    <source>
        <dbReference type="SAM" id="SignalP"/>
    </source>
</evidence>
<dbReference type="AlphaFoldDB" id="A0ABD1MV93"/>
<evidence type="ECO:0000313" key="3">
    <source>
        <dbReference type="Proteomes" id="UP001603857"/>
    </source>
</evidence>
<sequence>MFLLQLLFFFLHKNFSIPMFVNASDCKKKKDIEAVHDPTTTKKCCGSSPSRNNRVPNTTLM</sequence>
<proteinExistence type="predicted"/>
<evidence type="ECO:0008006" key="4">
    <source>
        <dbReference type="Google" id="ProtNLM"/>
    </source>
</evidence>
<keyword evidence="1" id="KW-0732">Signal</keyword>
<name>A0ABD1MV93_9FABA</name>
<dbReference type="EMBL" id="JBGMDY010000003">
    <property type="protein sequence ID" value="KAL2339714.1"/>
    <property type="molecule type" value="Genomic_DNA"/>
</dbReference>
<organism evidence="2 3">
    <name type="scientific">Flemingia macrophylla</name>
    <dbReference type="NCBI Taxonomy" id="520843"/>
    <lineage>
        <taxon>Eukaryota</taxon>
        <taxon>Viridiplantae</taxon>
        <taxon>Streptophyta</taxon>
        <taxon>Embryophyta</taxon>
        <taxon>Tracheophyta</taxon>
        <taxon>Spermatophyta</taxon>
        <taxon>Magnoliopsida</taxon>
        <taxon>eudicotyledons</taxon>
        <taxon>Gunneridae</taxon>
        <taxon>Pentapetalae</taxon>
        <taxon>rosids</taxon>
        <taxon>fabids</taxon>
        <taxon>Fabales</taxon>
        <taxon>Fabaceae</taxon>
        <taxon>Papilionoideae</taxon>
        <taxon>50 kb inversion clade</taxon>
        <taxon>NPAAA clade</taxon>
        <taxon>indigoferoid/millettioid clade</taxon>
        <taxon>Phaseoleae</taxon>
        <taxon>Flemingia</taxon>
    </lineage>
</organism>
<feature type="chain" id="PRO_5044896511" description="Secreted protein" evidence="1">
    <location>
        <begin position="17"/>
        <end position="61"/>
    </location>
</feature>
<evidence type="ECO:0000313" key="2">
    <source>
        <dbReference type="EMBL" id="KAL2339714.1"/>
    </source>
</evidence>
<reference evidence="2 3" key="1">
    <citation type="submission" date="2024-08" db="EMBL/GenBank/DDBJ databases">
        <title>Insights into the chromosomal genome structure of Flemingia macrophylla.</title>
        <authorList>
            <person name="Ding Y."/>
            <person name="Zhao Y."/>
            <person name="Bi W."/>
            <person name="Wu M."/>
            <person name="Zhao G."/>
            <person name="Gong Y."/>
            <person name="Li W."/>
            <person name="Zhang P."/>
        </authorList>
    </citation>
    <scope>NUCLEOTIDE SEQUENCE [LARGE SCALE GENOMIC DNA]</scope>
    <source>
        <strain evidence="2">DYQJB</strain>
        <tissue evidence="2">Leaf</tissue>
    </source>
</reference>
<keyword evidence="3" id="KW-1185">Reference proteome</keyword>
<gene>
    <name evidence="2" type="ORF">Fmac_007654</name>
</gene>